<dbReference type="RefSeq" id="WP_413280335.1">
    <property type="nucleotide sequence ID" value="NZ_JBHFNT010000231.1"/>
</dbReference>
<dbReference type="InterPro" id="IPR040841">
    <property type="entry name" value="Luciferase_dom"/>
</dbReference>
<evidence type="ECO:0000313" key="2">
    <source>
        <dbReference type="EMBL" id="MFB2837998.1"/>
    </source>
</evidence>
<dbReference type="Proteomes" id="UP001576780">
    <property type="component" value="Unassembled WGS sequence"/>
</dbReference>
<feature type="domain" description="Luciferase" evidence="1">
    <location>
        <begin position="36"/>
        <end position="97"/>
    </location>
</feature>
<sequence length="111" mass="12525">MNTTTISQTIAHTVSTWQGVTIAPHRFGGIEFRVNNREFGHLHGDYQADIPFSARLRKELVASQKASEHHLYPNSGWVSFYIRSADDVPALIELLKLNYDRLTAYSNGHLG</sequence>
<evidence type="ECO:0000313" key="3">
    <source>
        <dbReference type="Proteomes" id="UP001576780"/>
    </source>
</evidence>
<proteinExistence type="predicted"/>
<name>A0ABV4WSC6_9CYAN</name>
<accession>A0ABV4WSC6</accession>
<dbReference type="EMBL" id="JBHFNT010000231">
    <property type="protein sequence ID" value="MFB2837998.1"/>
    <property type="molecule type" value="Genomic_DNA"/>
</dbReference>
<reference evidence="2 3" key="1">
    <citation type="submission" date="2024-09" db="EMBL/GenBank/DDBJ databases">
        <title>Floridaenema gen nov. (Aerosakkonemataceae, Aerosakkonematales ord. nov., Cyanobacteria) from benthic tropical and subtropical fresh waters, with the description of four new species.</title>
        <authorList>
            <person name="Moretto J.A."/>
            <person name="Berthold D.E."/>
            <person name="Lefler F.W."/>
            <person name="Huang I.-S."/>
            <person name="Laughinghouse H. IV."/>
        </authorList>
    </citation>
    <scope>NUCLEOTIDE SEQUENCE [LARGE SCALE GENOMIC DNA]</scope>
    <source>
        <strain evidence="2 3">BLCC-F167</strain>
    </source>
</reference>
<protein>
    <submittedName>
        <fullName evidence="2">Luciferase family protein</fullName>
    </submittedName>
</protein>
<organism evidence="2 3">
    <name type="scientific">Floridaenema evergladense BLCC-F167</name>
    <dbReference type="NCBI Taxonomy" id="3153639"/>
    <lineage>
        <taxon>Bacteria</taxon>
        <taxon>Bacillati</taxon>
        <taxon>Cyanobacteriota</taxon>
        <taxon>Cyanophyceae</taxon>
        <taxon>Oscillatoriophycideae</taxon>
        <taxon>Aerosakkonematales</taxon>
        <taxon>Aerosakkonemataceae</taxon>
        <taxon>Floridanema</taxon>
        <taxon>Floridanema evergladense</taxon>
    </lineage>
</organism>
<dbReference type="Pfam" id="PF17648">
    <property type="entry name" value="Luciferase"/>
    <property type="match status" value="1"/>
</dbReference>
<evidence type="ECO:0000259" key="1">
    <source>
        <dbReference type="Pfam" id="PF17648"/>
    </source>
</evidence>
<comment type="caution">
    <text evidence="2">The sequence shown here is derived from an EMBL/GenBank/DDBJ whole genome shotgun (WGS) entry which is preliminary data.</text>
</comment>
<gene>
    <name evidence="2" type="ORF">ACE1CA_26150</name>
</gene>
<keyword evidence="3" id="KW-1185">Reference proteome</keyword>